<reference evidence="2 3" key="1">
    <citation type="journal article" date="2014" name="Genome Announc.">
        <title>Draft genome sequences of eight enterohepatic helicobacter species isolated from both laboratory and wild rodents.</title>
        <authorList>
            <person name="Sheh A."/>
            <person name="Shen Z."/>
            <person name="Fox J.G."/>
        </authorList>
    </citation>
    <scope>NUCLEOTIDE SEQUENCE [LARGE SCALE GENOMIC DNA]</scope>
    <source>
        <strain evidence="2 3">ST1</strain>
    </source>
</reference>
<evidence type="ECO:0000313" key="1">
    <source>
        <dbReference type="EMBL" id="STQ85389.1"/>
    </source>
</evidence>
<dbReference type="Proteomes" id="UP000255139">
    <property type="component" value="Unassembled WGS sequence"/>
</dbReference>
<evidence type="ECO:0000313" key="3">
    <source>
        <dbReference type="Proteomes" id="UP000029922"/>
    </source>
</evidence>
<accession>A0A099TXH7</accession>
<keyword evidence="4" id="KW-1185">Reference proteome</keyword>
<dbReference type="RefSeq" id="WP_034557217.1">
    <property type="nucleotide sequence ID" value="NZ_FZML01000017.1"/>
</dbReference>
<dbReference type="AlphaFoldDB" id="A0A099TXH7"/>
<dbReference type="STRING" id="216.LS73_02835"/>
<sequence length="315" mass="35253">MDKLLEQHLYIKNITRILQKTANPIKQLLLVNKRLNKILCVFVFLIIMGENLKAEQRNGLIGRAGIGANYISHKVKTTTISGVLMSADVNIGWIWRDYAKILLFGSIGYGPNDIKGDYLINGGKKLTKLTYTGGAFVNVRYGFKVGYNLSSIFQAWDHAIYINAGIDALGLSNSQISTPYSVSLYTQNYFIELDGRKVLGEKLSIEYLGNFRISNATVSLITNKEDIVQTNGLDSRNISSYGFQVGIGLNYKFSKKAYFFTNLHFEYQFINKAQPKTISTLANPASNGLNANATDTVQYLDNSTMYTRLQFGFGF</sequence>
<proteinExistence type="predicted"/>
<dbReference type="OrthoDB" id="5329964at2"/>
<protein>
    <submittedName>
        <fullName evidence="1">Uncharacterized protein</fullName>
    </submittedName>
</protein>
<evidence type="ECO:0000313" key="2">
    <source>
        <dbReference type="EMBL" id="TLE01447.1"/>
    </source>
</evidence>
<evidence type="ECO:0000313" key="4">
    <source>
        <dbReference type="Proteomes" id="UP000255139"/>
    </source>
</evidence>
<reference evidence="1 4" key="2">
    <citation type="submission" date="2018-06" db="EMBL/GenBank/DDBJ databases">
        <authorList>
            <consortium name="Pathogen Informatics"/>
            <person name="Doyle S."/>
        </authorList>
    </citation>
    <scope>NUCLEOTIDE SEQUENCE [LARGE SCALE GENOMIC DNA]</scope>
    <source>
        <strain evidence="1 4">NCTC12714</strain>
    </source>
</reference>
<dbReference type="EMBL" id="UGJE01000002">
    <property type="protein sequence ID" value="STQ85389.1"/>
    <property type="molecule type" value="Genomic_DNA"/>
</dbReference>
<name>A0A099TXH7_9HELI</name>
<organism evidence="1 4">
    <name type="scientific">Helicobacter muridarum</name>
    <dbReference type="NCBI Taxonomy" id="216"/>
    <lineage>
        <taxon>Bacteria</taxon>
        <taxon>Pseudomonadati</taxon>
        <taxon>Campylobacterota</taxon>
        <taxon>Epsilonproteobacteria</taxon>
        <taxon>Campylobacterales</taxon>
        <taxon>Helicobacteraceae</taxon>
        <taxon>Helicobacter</taxon>
    </lineage>
</organism>
<dbReference type="Proteomes" id="UP000029922">
    <property type="component" value="Unassembled WGS sequence"/>
</dbReference>
<gene>
    <name evidence="2" type="ORF">LS73_001905</name>
    <name evidence="1" type="ORF">NCTC12714_00174</name>
</gene>
<dbReference type="EMBL" id="JRPD02000002">
    <property type="protein sequence ID" value="TLE01447.1"/>
    <property type="molecule type" value="Genomic_DNA"/>
</dbReference>